<dbReference type="Gene3D" id="3.20.20.210">
    <property type="match status" value="1"/>
</dbReference>
<evidence type="ECO:0000313" key="2">
    <source>
        <dbReference type="EMBL" id="GAG94545.1"/>
    </source>
</evidence>
<dbReference type="EMBL" id="BART01023605">
    <property type="protein sequence ID" value="GAG94545.1"/>
    <property type="molecule type" value="Genomic_DNA"/>
</dbReference>
<name>X1BHR5_9ZZZZ</name>
<accession>X1BHR5</accession>
<feature type="non-terminal residue" evidence="2">
    <location>
        <position position="1"/>
    </location>
</feature>
<protein>
    <recommendedName>
        <fullName evidence="1">Uroporphyrinogen decarboxylase (URO-D) domain-containing protein</fullName>
    </recommendedName>
</protein>
<proteinExistence type="predicted"/>
<dbReference type="AlphaFoldDB" id="X1BHR5"/>
<dbReference type="SUPFAM" id="SSF51726">
    <property type="entry name" value="UROD/MetE-like"/>
    <property type="match status" value="1"/>
</dbReference>
<dbReference type="InterPro" id="IPR038071">
    <property type="entry name" value="UROD/MetE-like_sf"/>
</dbReference>
<dbReference type="InterPro" id="IPR000257">
    <property type="entry name" value="Uroporphyrinogen_deCOase"/>
</dbReference>
<dbReference type="Pfam" id="PF01208">
    <property type="entry name" value="URO-D"/>
    <property type="match status" value="1"/>
</dbReference>
<gene>
    <name evidence="2" type="ORF">S01H4_42894</name>
</gene>
<sequence>LCDLGYRNGLLFSPHHYDEQLRPTFRKLVHYFRGQGLPVILHSCGCVKELIPRFIEDGLTCLQPLEVKAGMDIIQLKKDFGDQLTLMGGIDTRAMADPDPSVIEKEISTKIPFARKGGGYIYHSDHSVPHTVSFEQYKHTLELVMHYGVY</sequence>
<dbReference type="GO" id="GO:0006779">
    <property type="term" value="P:porphyrin-containing compound biosynthetic process"/>
    <property type="evidence" value="ECO:0007669"/>
    <property type="project" value="InterPro"/>
</dbReference>
<dbReference type="GO" id="GO:0004853">
    <property type="term" value="F:uroporphyrinogen decarboxylase activity"/>
    <property type="evidence" value="ECO:0007669"/>
    <property type="project" value="InterPro"/>
</dbReference>
<organism evidence="2">
    <name type="scientific">marine sediment metagenome</name>
    <dbReference type="NCBI Taxonomy" id="412755"/>
    <lineage>
        <taxon>unclassified sequences</taxon>
        <taxon>metagenomes</taxon>
        <taxon>ecological metagenomes</taxon>
    </lineage>
</organism>
<reference evidence="2" key="1">
    <citation type="journal article" date="2014" name="Front. Microbiol.">
        <title>High frequency of phylogenetically diverse reductive dehalogenase-homologous genes in deep subseafloor sedimentary metagenomes.</title>
        <authorList>
            <person name="Kawai M."/>
            <person name="Futagami T."/>
            <person name="Toyoda A."/>
            <person name="Takaki Y."/>
            <person name="Nishi S."/>
            <person name="Hori S."/>
            <person name="Arai W."/>
            <person name="Tsubouchi T."/>
            <person name="Morono Y."/>
            <person name="Uchiyama I."/>
            <person name="Ito T."/>
            <person name="Fujiyama A."/>
            <person name="Inagaki F."/>
            <person name="Takami H."/>
        </authorList>
    </citation>
    <scope>NUCLEOTIDE SEQUENCE</scope>
    <source>
        <strain evidence="2">Expedition CK06-06</strain>
    </source>
</reference>
<evidence type="ECO:0000259" key="1">
    <source>
        <dbReference type="Pfam" id="PF01208"/>
    </source>
</evidence>
<feature type="domain" description="Uroporphyrinogen decarboxylase (URO-D)" evidence="1">
    <location>
        <begin position="9"/>
        <end position="145"/>
    </location>
</feature>
<comment type="caution">
    <text evidence="2">The sequence shown here is derived from an EMBL/GenBank/DDBJ whole genome shotgun (WGS) entry which is preliminary data.</text>
</comment>